<keyword evidence="3" id="KW-1185">Reference proteome</keyword>
<sequence>MCYIVMRSGFMNNFSNNFRIDDLHLKGFCLRVSRLWTFSVQDCEMDPSPFFSLQGGPGQQGKERKGKERKVHDMWP</sequence>
<name>A0ABD0NWQ5_CIRMR</name>
<dbReference type="Proteomes" id="UP001529510">
    <property type="component" value="Unassembled WGS sequence"/>
</dbReference>
<dbReference type="AlphaFoldDB" id="A0ABD0NWQ5"/>
<evidence type="ECO:0000256" key="1">
    <source>
        <dbReference type="SAM" id="MobiDB-lite"/>
    </source>
</evidence>
<protein>
    <submittedName>
        <fullName evidence="2">Uncharacterized protein</fullName>
    </submittedName>
</protein>
<reference evidence="2 3" key="1">
    <citation type="submission" date="2024-05" db="EMBL/GenBank/DDBJ databases">
        <title>Genome sequencing and assembly of Indian major carp, Cirrhinus mrigala (Hamilton, 1822).</title>
        <authorList>
            <person name="Mohindra V."/>
            <person name="Chowdhury L.M."/>
            <person name="Lal K."/>
            <person name="Jena J.K."/>
        </authorList>
    </citation>
    <scope>NUCLEOTIDE SEQUENCE [LARGE SCALE GENOMIC DNA]</scope>
    <source>
        <strain evidence="2">CM1030</strain>
        <tissue evidence="2">Blood</tissue>
    </source>
</reference>
<organism evidence="2 3">
    <name type="scientific">Cirrhinus mrigala</name>
    <name type="common">Mrigala</name>
    <dbReference type="NCBI Taxonomy" id="683832"/>
    <lineage>
        <taxon>Eukaryota</taxon>
        <taxon>Metazoa</taxon>
        <taxon>Chordata</taxon>
        <taxon>Craniata</taxon>
        <taxon>Vertebrata</taxon>
        <taxon>Euteleostomi</taxon>
        <taxon>Actinopterygii</taxon>
        <taxon>Neopterygii</taxon>
        <taxon>Teleostei</taxon>
        <taxon>Ostariophysi</taxon>
        <taxon>Cypriniformes</taxon>
        <taxon>Cyprinidae</taxon>
        <taxon>Labeoninae</taxon>
        <taxon>Labeonini</taxon>
        <taxon>Cirrhinus</taxon>
    </lineage>
</organism>
<gene>
    <name evidence="2" type="ORF">M9458_037774</name>
</gene>
<accession>A0ABD0NWQ5</accession>
<proteinExistence type="predicted"/>
<evidence type="ECO:0000313" key="3">
    <source>
        <dbReference type="Proteomes" id="UP001529510"/>
    </source>
</evidence>
<feature type="compositionally biased region" description="Basic and acidic residues" evidence="1">
    <location>
        <begin position="61"/>
        <end position="76"/>
    </location>
</feature>
<dbReference type="EMBL" id="JAMKFB020000019">
    <property type="protein sequence ID" value="KAL0165930.1"/>
    <property type="molecule type" value="Genomic_DNA"/>
</dbReference>
<comment type="caution">
    <text evidence="2">The sequence shown here is derived from an EMBL/GenBank/DDBJ whole genome shotgun (WGS) entry which is preliminary data.</text>
</comment>
<feature type="non-terminal residue" evidence="2">
    <location>
        <position position="76"/>
    </location>
</feature>
<evidence type="ECO:0000313" key="2">
    <source>
        <dbReference type="EMBL" id="KAL0165930.1"/>
    </source>
</evidence>
<feature type="region of interest" description="Disordered" evidence="1">
    <location>
        <begin position="51"/>
        <end position="76"/>
    </location>
</feature>